<dbReference type="EMBL" id="JBHMBS010000007">
    <property type="protein sequence ID" value="MFB9677091.1"/>
    <property type="molecule type" value="Genomic_DNA"/>
</dbReference>
<keyword evidence="2" id="KW-1185">Reference proteome</keyword>
<comment type="caution">
    <text evidence="1">The sequence shown here is derived from an EMBL/GenBank/DDBJ whole genome shotgun (WGS) entry which is preliminary data.</text>
</comment>
<gene>
    <name evidence="1" type="ORF">ACFFRH_16565</name>
</gene>
<proteinExistence type="predicted"/>
<dbReference type="RefSeq" id="WP_344749558.1">
    <property type="nucleotide sequence ID" value="NZ_BAAAWW010000199.1"/>
</dbReference>
<dbReference type="InterPro" id="IPR028962">
    <property type="entry name" value="Imm10"/>
</dbReference>
<protein>
    <submittedName>
        <fullName evidence="1">Imm10 family immunity protein</fullName>
    </submittedName>
</protein>
<dbReference type="Proteomes" id="UP001589610">
    <property type="component" value="Unassembled WGS sequence"/>
</dbReference>
<evidence type="ECO:0000313" key="2">
    <source>
        <dbReference type="Proteomes" id="UP001589610"/>
    </source>
</evidence>
<name>A0ABV5TDC1_9ACTN</name>
<reference evidence="1 2" key="1">
    <citation type="submission" date="2024-09" db="EMBL/GenBank/DDBJ databases">
        <authorList>
            <person name="Sun Q."/>
            <person name="Mori K."/>
        </authorList>
    </citation>
    <scope>NUCLEOTIDE SEQUENCE [LARGE SCALE GENOMIC DNA]</scope>
    <source>
        <strain evidence="1 2">JCM 3028</strain>
    </source>
</reference>
<organism evidence="1 2">
    <name type="scientific">Streptosporangium vulgare</name>
    <dbReference type="NCBI Taxonomy" id="46190"/>
    <lineage>
        <taxon>Bacteria</taxon>
        <taxon>Bacillati</taxon>
        <taxon>Actinomycetota</taxon>
        <taxon>Actinomycetes</taxon>
        <taxon>Streptosporangiales</taxon>
        <taxon>Streptosporangiaceae</taxon>
        <taxon>Streptosporangium</taxon>
    </lineage>
</organism>
<accession>A0ABV5TDC1</accession>
<sequence>MTVRFTARVAGVAEDRDLEYLAAGVAESDDGDGTELIFQCGLFEDEEEDVEESEMDSHCLVITGQATAYGAVSEITLRDKVLRVVVAPRALEELGLDDPEIEAVLDVDDEAIDRLRAALRRIMAYGPVDARPAVVQL</sequence>
<dbReference type="Pfam" id="PF15588">
    <property type="entry name" value="Imm10"/>
    <property type="match status" value="1"/>
</dbReference>
<evidence type="ECO:0000313" key="1">
    <source>
        <dbReference type="EMBL" id="MFB9677091.1"/>
    </source>
</evidence>